<dbReference type="InterPro" id="IPR034187">
    <property type="entry name" value="Peptidases_S8_5"/>
</dbReference>
<dbReference type="InterPro" id="IPR022398">
    <property type="entry name" value="Peptidase_S8_His-AS"/>
</dbReference>
<dbReference type="CDD" id="cd07489">
    <property type="entry name" value="Peptidases_S8_5"/>
    <property type="match status" value="1"/>
</dbReference>
<reference evidence="11" key="1">
    <citation type="journal article" date="2021" name="Nat. Commun.">
        <title>Genetic determinants of endophytism in the Arabidopsis root mycobiome.</title>
        <authorList>
            <person name="Mesny F."/>
            <person name="Miyauchi S."/>
            <person name="Thiergart T."/>
            <person name="Pickel B."/>
            <person name="Atanasova L."/>
            <person name="Karlsson M."/>
            <person name="Huettel B."/>
            <person name="Barry K.W."/>
            <person name="Haridas S."/>
            <person name="Chen C."/>
            <person name="Bauer D."/>
            <person name="Andreopoulos W."/>
            <person name="Pangilinan J."/>
            <person name="LaButti K."/>
            <person name="Riley R."/>
            <person name="Lipzen A."/>
            <person name="Clum A."/>
            <person name="Drula E."/>
            <person name="Henrissat B."/>
            <person name="Kohler A."/>
            <person name="Grigoriev I.V."/>
            <person name="Martin F.M."/>
            <person name="Hacquard S."/>
        </authorList>
    </citation>
    <scope>NUCLEOTIDE SEQUENCE</scope>
    <source>
        <strain evidence="11">MPI-CAGE-AT-0016</strain>
    </source>
</reference>
<dbReference type="InterPro" id="IPR036852">
    <property type="entry name" value="Peptidase_S8/S53_dom_sf"/>
</dbReference>
<evidence type="ECO:0000256" key="6">
    <source>
        <dbReference type="PIRSR" id="PIRSR615500-1"/>
    </source>
</evidence>
<dbReference type="InterPro" id="IPR000209">
    <property type="entry name" value="Peptidase_S8/S53_dom"/>
</dbReference>
<feature type="domain" description="C5a peptidase/Subtilisin-like protease SBT2-like Fn3-like" evidence="10">
    <location>
        <begin position="595"/>
        <end position="707"/>
    </location>
</feature>
<feature type="active site" description="Charge relay system" evidence="6 7">
    <location>
        <position position="196"/>
    </location>
</feature>
<feature type="active site" description="Charge relay system" evidence="6 7">
    <location>
        <position position="528"/>
    </location>
</feature>
<dbReference type="Gene3D" id="3.40.50.200">
    <property type="entry name" value="Peptidase S8/S53 domain"/>
    <property type="match status" value="2"/>
</dbReference>
<accession>A0A8K0WYT4</accession>
<organism evidence="11 12">
    <name type="scientific">Plectosphaerella cucumerina</name>
    <dbReference type="NCBI Taxonomy" id="40658"/>
    <lineage>
        <taxon>Eukaryota</taxon>
        <taxon>Fungi</taxon>
        <taxon>Dikarya</taxon>
        <taxon>Ascomycota</taxon>
        <taxon>Pezizomycotina</taxon>
        <taxon>Sordariomycetes</taxon>
        <taxon>Hypocreomycetidae</taxon>
        <taxon>Glomerellales</taxon>
        <taxon>Plectosphaerellaceae</taxon>
        <taxon>Plectosphaerella</taxon>
    </lineage>
</organism>
<dbReference type="PANTHER" id="PTHR43806:SF66">
    <property type="entry name" value="SERIN ENDOPEPTIDASE"/>
    <property type="match status" value="1"/>
</dbReference>
<dbReference type="EMBL" id="JAGPXD010000006">
    <property type="protein sequence ID" value="KAH7349743.1"/>
    <property type="molecule type" value="Genomic_DNA"/>
</dbReference>
<dbReference type="PROSITE" id="PS00137">
    <property type="entry name" value="SUBTILASE_HIS"/>
    <property type="match status" value="1"/>
</dbReference>
<proteinExistence type="inferred from homology"/>
<keyword evidence="4 7" id="KW-0378">Hydrolase</keyword>
<keyword evidence="3" id="KW-0732">Signal</keyword>
<dbReference type="GO" id="GO:0006508">
    <property type="term" value="P:proteolysis"/>
    <property type="evidence" value="ECO:0007669"/>
    <property type="project" value="UniProtKB-KW"/>
</dbReference>
<feature type="domain" description="Peptidase S8/S53" evidence="9">
    <location>
        <begin position="137"/>
        <end position="576"/>
    </location>
</feature>
<dbReference type="InterPro" id="IPR023828">
    <property type="entry name" value="Peptidase_S8_Ser-AS"/>
</dbReference>
<dbReference type="PROSITE" id="PS51892">
    <property type="entry name" value="SUBTILASE"/>
    <property type="match status" value="1"/>
</dbReference>
<evidence type="ECO:0000256" key="3">
    <source>
        <dbReference type="ARBA" id="ARBA00022729"/>
    </source>
</evidence>
<evidence type="ECO:0000256" key="2">
    <source>
        <dbReference type="ARBA" id="ARBA00022670"/>
    </source>
</evidence>
<keyword evidence="5 7" id="KW-0720">Serine protease</keyword>
<dbReference type="PRINTS" id="PR00723">
    <property type="entry name" value="SUBTILISIN"/>
</dbReference>
<dbReference type="Pfam" id="PF00082">
    <property type="entry name" value="Peptidase_S8"/>
    <property type="match status" value="1"/>
</dbReference>
<evidence type="ECO:0000256" key="4">
    <source>
        <dbReference type="ARBA" id="ARBA00022801"/>
    </source>
</evidence>
<comment type="caution">
    <text evidence="11">The sequence shown here is derived from an EMBL/GenBank/DDBJ whole genome shotgun (WGS) entry which is preliminary data.</text>
</comment>
<evidence type="ECO:0000256" key="1">
    <source>
        <dbReference type="ARBA" id="ARBA00011073"/>
    </source>
</evidence>
<dbReference type="PROSITE" id="PS00136">
    <property type="entry name" value="SUBTILASE_ASP"/>
    <property type="match status" value="1"/>
</dbReference>
<dbReference type="InterPro" id="IPR015500">
    <property type="entry name" value="Peptidase_S8_subtilisin-rel"/>
</dbReference>
<keyword evidence="2 7" id="KW-0645">Protease</keyword>
<dbReference type="InterPro" id="IPR010435">
    <property type="entry name" value="C5a/SBT2-like_Fn3"/>
</dbReference>
<gene>
    <name evidence="11" type="ORF">B0T11DRAFT_307984</name>
</gene>
<dbReference type="PROSITE" id="PS00138">
    <property type="entry name" value="SUBTILASE_SER"/>
    <property type="match status" value="1"/>
</dbReference>
<evidence type="ECO:0000259" key="9">
    <source>
        <dbReference type="Pfam" id="PF00082"/>
    </source>
</evidence>
<dbReference type="PANTHER" id="PTHR43806">
    <property type="entry name" value="PEPTIDASE S8"/>
    <property type="match status" value="1"/>
</dbReference>
<dbReference type="InterPro" id="IPR050131">
    <property type="entry name" value="Peptidase_S8_subtilisin-like"/>
</dbReference>
<protein>
    <submittedName>
        <fullName evidence="11">Serine endopeptidase</fullName>
    </submittedName>
</protein>
<dbReference type="Pfam" id="PF06280">
    <property type="entry name" value="fn3_5"/>
    <property type="match status" value="1"/>
</dbReference>
<evidence type="ECO:0000256" key="5">
    <source>
        <dbReference type="ARBA" id="ARBA00022825"/>
    </source>
</evidence>
<evidence type="ECO:0000313" key="12">
    <source>
        <dbReference type="Proteomes" id="UP000813385"/>
    </source>
</evidence>
<sequence>MAELQQGATLTPTQLADELSLHNVSIQIRQSLNSKLFNGISFEVLGAAAVSRQPAAVDGDTVLVPDNTLAIDAILAIDAVKHVWPIHGVSAAPPNATGSFVSLSDSNVNARGRRATDDYYPHVMSQVDLLHKAGFTGKGIRIGVVDTGIDYTHPILGGCLGPDCIVTHGWDVVGVDDLIGSSIPQPDDDPMDCAGHGTHVAGIISALPNEFGFIGVAPDARLGAYRALDCFGWGTEETMTAGMLRAFDDGNDIITLSVGVPGGIPDSLISLAATRIVEAGVPVFVAIANTGEYGSMFDPVAPADARLVNSISSYDPVEEPAVFSLAQYEVDDSEPEDFGWAPLLNGRYEFENGADNATFPLIDLNAFVTGNTTVTACQRLPDSIPDLTAYLVLVERIPGDNCLFRAQRENIKAKGGTNMMFWGPDPVIRSIINDDLQSFIATTTTSPATQWREALAAGSNITVTMTMPSKSASQVIWTTNDETGGQVSSYSSWGPAFDLRSAPTFGGPGRSIMSTYLNKNVATLGGTSMAAPFVAGAAALLAQARGTFDPHTLQVLLASTATQPRGPHSPTQAGAGLIQLWDAAQAKGVLSLPSISFNDSEHHLKEVTFTLRNLGDDDASYGLGHTSVETIYSMGPDGRLARFPFDKTGATAQIDFITDSVSVPAGGEVEITVRCTPPEGVQSDRWPIYSGYITLNGTNGDALSIPYIGNAGSMHQASIITEDNIFIWPRIIAEEVITLPSQGNAPSTPSFDDMSITVSAFLPTQILRYDIIMPSPASGNGTAAPSNLTVTEWLGRKTYGQIWGSPVSVFSAGNTGSSVTFAGFLSSGLLLPEGRYAILISALRLFAVADSEDVDDWQTVETAPFHLRYRV</sequence>
<dbReference type="OrthoDB" id="206201at2759"/>
<dbReference type="GO" id="GO:0004252">
    <property type="term" value="F:serine-type endopeptidase activity"/>
    <property type="evidence" value="ECO:0007669"/>
    <property type="project" value="UniProtKB-UniRule"/>
</dbReference>
<name>A0A8K0WYT4_9PEZI</name>
<dbReference type="Gene3D" id="2.60.40.1710">
    <property type="entry name" value="Subtilisin-like superfamily"/>
    <property type="match status" value="1"/>
</dbReference>
<evidence type="ECO:0000259" key="10">
    <source>
        <dbReference type="Pfam" id="PF06280"/>
    </source>
</evidence>
<evidence type="ECO:0000256" key="8">
    <source>
        <dbReference type="RuleBase" id="RU003355"/>
    </source>
</evidence>
<dbReference type="AlphaFoldDB" id="A0A8K0WYT4"/>
<comment type="similarity">
    <text evidence="1 7 8">Belongs to the peptidase S8 family.</text>
</comment>
<evidence type="ECO:0000313" key="11">
    <source>
        <dbReference type="EMBL" id="KAH7349743.1"/>
    </source>
</evidence>
<evidence type="ECO:0000256" key="7">
    <source>
        <dbReference type="PROSITE-ProRule" id="PRU01240"/>
    </source>
</evidence>
<dbReference type="GO" id="GO:0016020">
    <property type="term" value="C:membrane"/>
    <property type="evidence" value="ECO:0007669"/>
    <property type="project" value="InterPro"/>
</dbReference>
<feature type="active site" description="Charge relay system" evidence="6 7">
    <location>
        <position position="146"/>
    </location>
</feature>
<dbReference type="InterPro" id="IPR023827">
    <property type="entry name" value="Peptidase_S8_Asp-AS"/>
</dbReference>
<dbReference type="SUPFAM" id="SSF52743">
    <property type="entry name" value="Subtilisin-like"/>
    <property type="match status" value="1"/>
</dbReference>
<dbReference type="Proteomes" id="UP000813385">
    <property type="component" value="Unassembled WGS sequence"/>
</dbReference>
<keyword evidence="12" id="KW-1185">Reference proteome</keyword>